<organism evidence="2 3">
    <name type="scientific">Mycolicibacterium frederiksbergense</name>
    <dbReference type="NCBI Taxonomy" id="117567"/>
    <lineage>
        <taxon>Bacteria</taxon>
        <taxon>Bacillati</taxon>
        <taxon>Actinomycetota</taxon>
        <taxon>Actinomycetes</taxon>
        <taxon>Mycobacteriales</taxon>
        <taxon>Mycobacteriaceae</taxon>
        <taxon>Mycolicibacterium</taxon>
    </lineage>
</organism>
<keyword evidence="3" id="KW-1185">Reference proteome</keyword>
<dbReference type="KEGG" id="mfre:EXE63_31820"/>
<gene>
    <name evidence="2" type="ORF">EXE63_31820</name>
</gene>
<dbReference type="Proteomes" id="UP000501849">
    <property type="component" value="Chromosome"/>
</dbReference>
<proteinExistence type="predicted"/>
<evidence type="ECO:0000259" key="1">
    <source>
        <dbReference type="SMART" id="SM00507"/>
    </source>
</evidence>
<keyword evidence="2" id="KW-0255">Endonuclease</keyword>
<keyword evidence="2" id="KW-0378">Hydrolase</keyword>
<evidence type="ECO:0000313" key="2">
    <source>
        <dbReference type="EMBL" id="QIV84960.1"/>
    </source>
</evidence>
<dbReference type="Gene3D" id="1.10.30.50">
    <property type="match status" value="1"/>
</dbReference>
<evidence type="ECO:0000313" key="3">
    <source>
        <dbReference type="Proteomes" id="UP000501849"/>
    </source>
</evidence>
<feature type="domain" description="HNH nuclease" evidence="1">
    <location>
        <begin position="313"/>
        <end position="363"/>
    </location>
</feature>
<sequence length="421" mass="45794">MFEQSATDELQAREAALRDRIADLERHKSVAAAEQARCAAEWDAVRRQLEARAGMPAKRRGRGLSSEIALARRDSTAKGDQHLGFAKALVHEMPCTLAALEAGVLSEWRATIIVRESACLTVEDRRRLDHRMCGDPAALDGLGNKRITAKAKAIAYELDPHAVVDRAAKAPEERTVTTRPAPDNMLYLTALLPMAQGVSCYASLKHAADTNPDGRSRGQTMADTLVERVTGRPADVPVPMTVNMVLSDEVLLGNSDASAVVQDYEPIPAAVARRMITDAIDAQGWVELRRLYAAPESGALVAMDSRARAFPNGLAQFIRLRDHTCRTPYCDAPIRHIDHAEPHARGGRTSALNGRGSCERCNHVKEQPGWTVRTLFDPGGRHVAEHTTPTGATYRSTAPPIAGGLRILTRDVHLVTVNRAA</sequence>
<keyword evidence="2" id="KW-0540">Nuclease</keyword>
<dbReference type="CDD" id="cd00085">
    <property type="entry name" value="HNHc"/>
    <property type="match status" value="1"/>
</dbReference>
<dbReference type="SMART" id="SM00507">
    <property type="entry name" value="HNHc"/>
    <property type="match status" value="1"/>
</dbReference>
<dbReference type="RefSeq" id="WP_168145263.1">
    <property type="nucleotide sequence ID" value="NZ_CP038799.1"/>
</dbReference>
<dbReference type="InterPro" id="IPR003615">
    <property type="entry name" value="HNH_nuc"/>
</dbReference>
<accession>A0A6H0SCS5</accession>
<protein>
    <submittedName>
        <fullName evidence="2">HNH endonuclease</fullName>
    </submittedName>
</protein>
<reference evidence="2 3" key="1">
    <citation type="submission" date="2019-04" db="EMBL/GenBank/DDBJ databases">
        <title>Draft, Whole-Genome Sequence of the Anthracene-degrading Mycobacterium frederiksbergense LB501T, Isolated from a Polycyclic Aromatic Hydrocarbon (PAH)-Contaminated Soil.</title>
        <authorList>
            <person name="Augelletti F."/>
        </authorList>
    </citation>
    <scope>NUCLEOTIDE SEQUENCE [LARGE SCALE GENOMIC DNA]</scope>
    <source>
        <strain evidence="2 3">LB 501T</strain>
    </source>
</reference>
<dbReference type="GO" id="GO:0004519">
    <property type="term" value="F:endonuclease activity"/>
    <property type="evidence" value="ECO:0007669"/>
    <property type="project" value="UniProtKB-KW"/>
</dbReference>
<dbReference type="AlphaFoldDB" id="A0A6H0SCS5"/>
<dbReference type="EMBL" id="CP038799">
    <property type="protein sequence ID" value="QIV84960.1"/>
    <property type="molecule type" value="Genomic_DNA"/>
</dbReference>
<name>A0A6H0SCS5_9MYCO</name>